<dbReference type="EMBL" id="LZZM01000127">
    <property type="protein sequence ID" value="OOM78358.1"/>
    <property type="molecule type" value="Genomic_DNA"/>
</dbReference>
<dbReference type="Proteomes" id="UP000190890">
    <property type="component" value="Unassembled WGS sequence"/>
</dbReference>
<dbReference type="OrthoDB" id="9763697at2"/>
<organism evidence="2 3">
    <name type="scientific">Clostridium puniceum</name>
    <dbReference type="NCBI Taxonomy" id="29367"/>
    <lineage>
        <taxon>Bacteria</taxon>
        <taxon>Bacillati</taxon>
        <taxon>Bacillota</taxon>
        <taxon>Clostridia</taxon>
        <taxon>Eubacteriales</taxon>
        <taxon>Clostridiaceae</taxon>
        <taxon>Clostridium</taxon>
    </lineage>
</organism>
<dbReference type="PROSITE" id="PS50042">
    <property type="entry name" value="CNMP_BINDING_3"/>
    <property type="match status" value="1"/>
</dbReference>
<evidence type="ECO:0000313" key="3">
    <source>
        <dbReference type="Proteomes" id="UP000190890"/>
    </source>
</evidence>
<dbReference type="InterPro" id="IPR000595">
    <property type="entry name" value="cNMP-bd_dom"/>
</dbReference>
<dbReference type="InterPro" id="IPR025406">
    <property type="entry name" value="DUF4132"/>
</dbReference>
<proteinExistence type="predicted"/>
<gene>
    <name evidence="2" type="ORF">CLPUN_19670</name>
</gene>
<dbReference type="RefSeq" id="WP_077847121.1">
    <property type="nucleotide sequence ID" value="NZ_LZZM01000127.1"/>
</dbReference>
<feature type="domain" description="Cyclic nucleotide-binding" evidence="1">
    <location>
        <begin position="790"/>
        <end position="882"/>
    </location>
</feature>
<dbReference type="Pfam" id="PF18991">
    <property type="entry name" value="DUF5724"/>
    <property type="match status" value="1"/>
</dbReference>
<reference evidence="2 3" key="1">
    <citation type="submission" date="2016-05" db="EMBL/GenBank/DDBJ databases">
        <title>Microbial solvent formation.</title>
        <authorList>
            <person name="Poehlein A."/>
            <person name="Montoya Solano J.D."/>
            <person name="Flitsch S."/>
            <person name="Krabben P."/>
            <person name="Duerre P."/>
            <person name="Daniel R."/>
        </authorList>
    </citation>
    <scope>NUCLEOTIDE SEQUENCE [LARGE SCALE GENOMIC DNA]</scope>
    <source>
        <strain evidence="2 3">DSM 2619</strain>
    </source>
</reference>
<dbReference type="Pfam" id="PF24879">
    <property type="entry name" value="DUF7737"/>
    <property type="match status" value="1"/>
</dbReference>
<dbReference type="InterPro" id="IPR043782">
    <property type="entry name" value="DUF5724"/>
</dbReference>
<comment type="caution">
    <text evidence="2">The sequence shown here is derived from an EMBL/GenBank/DDBJ whole genome shotgun (WGS) entry which is preliminary data.</text>
</comment>
<accession>A0A1S8TKQ0</accession>
<dbReference type="InterPro" id="IPR056639">
    <property type="entry name" value="DUF7737"/>
</dbReference>
<dbReference type="InterPro" id="IPR016024">
    <property type="entry name" value="ARM-type_fold"/>
</dbReference>
<dbReference type="Pfam" id="PF13569">
    <property type="entry name" value="DUF4132"/>
    <property type="match status" value="1"/>
</dbReference>
<keyword evidence="3" id="KW-1185">Reference proteome</keyword>
<evidence type="ECO:0000313" key="2">
    <source>
        <dbReference type="EMBL" id="OOM78358.1"/>
    </source>
</evidence>
<dbReference type="STRING" id="29367.CLPUN_19670"/>
<sequence>MSYYTEREELVINHLKKVLNKKTNGNLEAMKLIELFKNYKEADYKETQNRYQEFEVALWKQETKSIEEIFEGDRYSFLELLFGEENAKIFKAVWDKATSYSYSVGGYRRSYKTKKASKLYLNKNMTKLREYLYLTTSQFSLDKYFQGERESYGYNSVISDIIAVEIDNNENKVLEQLREVIYNDNNASLITREMIKGILMSENEEAHKMIGELLLAAKLQEGLRQSIVESLDEGSRKGFLYILKLIIDNNLMRFSSVVRAFCTWTGLNLEVEKPKVIKKSFEAAYNCSIDEEYRKSCLTSEDNLLIYISLWSVAFDEIQDIEDLLKTLFHGEYKYKKLLALEFLYETQDHILMHKAACEMLEVDDFEIIALAVRNIFNNLNCYGLTYNLERLEEYKKLGNKYYGKDLFHKLKRIIDRMPKKEIKYEEVVFPWIKVNLNVNELMEKLILSAGITEDEAILEVFIDYKDKMNVISRELFFGEFLKKPKNNKQRTALIEACGDKSQQVRVEAFENVSALKLNSEDYKYIENLLKYKYGDLRKSSIKLLLKQSSEELLNTVKNLVAGKEENKKLAAIEIVNSIENDPKHKDIFEKCLEYVSAVNDTLQNSKLAVKSSNKDKKNLKNLENGFGLYEPCKNYAPLKVSRDKKVTYEFSSAYEKIKDIAYSFSNLINENREFEYEVTEWDDSKTTVTLGGSYYLIPLNRKITGTGLENYPLAEKVRAFAKENQLEGWNLMELDFYLRMADRNEYGTYLEWYKEFLDNNFNYKTIKELKKVIDNIPYHNHILTYVYLLVEELPEAERFQISKAIAQYIYEAIPAEKHLEEYSKKEEYYRYNRSNMKAYVASAIHITHWLRIMLESAKDDKVFGEAFTITYNYYKASNFYAEMSFNLNYFGRALEIGIIGENEALKEIIERPVSSRHMHSLTSQNSYDKNILSEYKKILKLGEAAVDVIAEIEAGRGDLDTEVTTLAAQIQKCQGVNIFAQIILNSEKDTYVRGYNYVGGDCTKKAILSHLLKCCYPKAEENAESLKEALKGKKVTTKHLIEAAMYSPQWLDIVSDYIGYEGLKSACWYFHAHVNDNFSEEKSAIVARYTPISAEDLKDGAFDQQWFKEAYNTIGEKRFKDVYDSAKYIAAGALHKRSQLFADATLGKLKQKEVKGKVQDTRNKDYLLVYGLIPVKDEKDLLERYEYLQEFIKESKKFGAQRQASEGRSGKIALTNLARNAGFSDVNRLIWNMETAKIQSILSYLEPKAIDEVEVKLTIDELGQADVLCIKAGKALKSIPAKLKKNEYILEINQSKKSLKDQYVRARKSFEEAMENGEGFKGEELMKLCKNPVLKPIIKNLLFKAGTFIGYLTEDILVDYKNNTYKLKEDDEVIIAHPIYLYEAKVWQEYQKDIFAKKIVQPFKQVFRELYLPNSDELKEQTLSRRYAGHQVQPKKTLALLKTRGWMASDEEGLQKVYYKDNIIATIYAQADWFSPADIEAPVLEFVRFEDRKTYKHLNLAHMSKLIFSEVMRDLDLVVSVAHVGGVDPEASLSTIEIRTAIVEEILKLMKLSNVKLKGSHAYITGAHGEYTVHLGSGVVHKMGSGSINIVSVPSGHRGKLFLPFIDSDPRSVEIITKITLFAEDSKIKDPSILEQII</sequence>
<name>A0A1S8TKQ0_9CLOT</name>
<protein>
    <recommendedName>
        <fullName evidence="1">Cyclic nucleotide-binding domain-containing protein</fullName>
    </recommendedName>
</protein>
<evidence type="ECO:0000259" key="1">
    <source>
        <dbReference type="PROSITE" id="PS50042"/>
    </source>
</evidence>
<dbReference type="SUPFAM" id="SSF48371">
    <property type="entry name" value="ARM repeat"/>
    <property type="match status" value="1"/>
</dbReference>